<keyword evidence="7" id="KW-1185">Reference proteome</keyword>
<dbReference type="InterPro" id="IPR001789">
    <property type="entry name" value="Sig_transdc_resp-reg_receiver"/>
</dbReference>
<feature type="compositionally biased region" description="Basic and acidic residues" evidence="4">
    <location>
        <begin position="91"/>
        <end position="106"/>
    </location>
</feature>
<evidence type="ECO:0000256" key="2">
    <source>
        <dbReference type="ARBA" id="ARBA00023012"/>
    </source>
</evidence>
<evidence type="ECO:0000313" key="6">
    <source>
        <dbReference type="EMBL" id="KAB2578702.1"/>
    </source>
</evidence>
<comment type="caution">
    <text evidence="3">Lacks conserved residue(s) required for the propagation of feature annotation.</text>
</comment>
<evidence type="ECO:0000256" key="3">
    <source>
        <dbReference type="PROSITE-ProRule" id="PRU00169"/>
    </source>
</evidence>
<protein>
    <submittedName>
        <fullName evidence="6">Swarming motility regulation protein RssB</fullName>
    </submittedName>
</protein>
<keyword evidence="1" id="KW-0597">Phosphoprotein</keyword>
<dbReference type="EMBL" id="VCHE01000010">
    <property type="protein sequence ID" value="KAB2578702.1"/>
    <property type="molecule type" value="Genomic_DNA"/>
</dbReference>
<dbReference type="Gene3D" id="3.40.50.2300">
    <property type="match status" value="1"/>
</dbReference>
<sequence>MDGLSCVKRIRTLEAEGTLAQHVPVIAVTANARSEQISAAMDAGMDLVITKPFRIPELLPQMDSLLRRMAEQLREEDEVEEKEEEEEDQKGEEPKGEEQKGEGRGE</sequence>
<dbReference type="Proteomes" id="UP000325902">
    <property type="component" value="Unassembled WGS sequence"/>
</dbReference>
<feature type="region of interest" description="Disordered" evidence="4">
    <location>
        <begin position="69"/>
        <end position="106"/>
    </location>
</feature>
<gene>
    <name evidence="6" type="primary">rssB</name>
    <name evidence="6" type="ORF">DBV05_g2547</name>
</gene>
<dbReference type="PROSITE" id="PS50110">
    <property type="entry name" value="RESPONSE_REGULATORY"/>
    <property type="match status" value="1"/>
</dbReference>
<accession>A0A5N5DP81</accession>
<proteinExistence type="predicted"/>
<feature type="domain" description="Response regulatory" evidence="5">
    <location>
        <begin position="1"/>
        <end position="66"/>
    </location>
</feature>
<evidence type="ECO:0000256" key="4">
    <source>
        <dbReference type="SAM" id="MobiDB-lite"/>
    </source>
</evidence>
<dbReference type="AlphaFoldDB" id="A0A5N5DP81"/>
<dbReference type="GO" id="GO:0000160">
    <property type="term" value="P:phosphorelay signal transduction system"/>
    <property type="evidence" value="ECO:0007669"/>
    <property type="project" value="UniProtKB-KW"/>
</dbReference>
<organism evidence="6 7">
    <name type="scientific">Lasiodiplodia theobromae</name>
    <dbReference type="NCBI Taxonomy" id="45133"/>
    <lineage>
        <taxon>Eukaryota</taxon>
        <taxon>Fungi</taxon>
        <taxon>Dikarya</taxon>
        <taxon>Ascomycota</taxon>
        <taxon>Pezizomycotina</taxon>
        <taxon>Dothideomycetes</taxon>
        <taxon>Dothideomycetes incertae sedis</taxon>
        <taxon>Botryosphaeriales</taxon>
        <taxon>Botryosphaeriaceae</taxon>
        <taxon>Lasiodiplodia</taxon>
    </lineage>
</organism>
<dbReference type="PANTHER" id="PTHR45339">
    <property type="entry name" value="HYBRID SIGNAL TRANSDUCTION HISTIDINE KINASE J"/>
    <property type="match status" value="1"/>
</dbReference>
<keyword evidence="2" id="KW-0902">Two-component regulatory system</keyword>
<dbReference type="InterPro" id="IPR011006">
    <property type="entry name" value="CheY-like_superfamily"/>
</dbReference>
<dbReference type="SUPFAM" id="SSF52172">
    <property type="entry name" value="CheY-like"/>
    <property type="match status" value="1"/>
</dbReference>
<dbReference type="Pfam" id="PF00072">
    <property type="entry name" value="Response_reg"/>
    <property type="match status" value="1"/>
</dbReference>
<dbReference type="OrthoDB" id="60033at2759"/>
<evidence type="ECO:0000313" key="7">
    <source>
        <dbReference type="Proteomes" id="UP000325902"/>
    </source>
</evidence>
<evidence type="ECO:0000259" key="5">
    <source>
        <dbReference type="PROSITE" id="PS50110"/>
    </source>
</evidence>
<reference evidence="6 7" key="1">
    <citation type="journal article" date="2019" name="Sci. Rep.">
        <title>A multi-omics analysis of the grapevine pathogen Lasiodiplodia theobromae reveals that temperature affects the expression of virulence- and pathogenicity-related genes.</title>
        <authorList>
            <person name="Felix C."/>
            <person name="Meneses R."/>
            <person name="Goncalves M.F.M."/>
            <person name="Tilleman L."/>
            <person name="Duarte A.S."/>
            <person name="Jorrin-Novo J.V."/>
            <person name="Van de Peer Y."/>
            <person name="Deforce D."/>
            <person name="Van Nieuwerburgh F."/>
            <person name="Esteves A.C."/>
            <person name="Alves A."/>
        </authorList>
    </citation>
    <scope>NUCLEOTIDE SEQUENCE [LARGE SCALE GENOMIC DNA]</scope>
    <source>
        <strain evidence="6 7">LA-SOL3</strain>
    </source>
</reference>
<evidence type="ECO:0000256" key="1">
    <source>
        <dbReference type="ARBA" id="ARBA00022553"/>
    </source>
</evidence>
<feature type="compositionally biased region" description="Acidic residues" evidence="4">
    <location>
        <begin position="74"/>
        <end position="90"/>
    </location>
</feature>
<name>A0A5N5DP81_9PEZI</name>
<comment type="caution">
    <text evidence="6">The sequence shown here is derived from an EMBL/GenBank/DDBJ whole genome shotgun (WGS) entry which is preliminary data.</text>
</comment>
<dbReference type="PANTHER" id="PTHR45339:SF1">
    <property type="entry name" value="HYBRID SIGNAL TRANSDUCTION HISTIDINE KINASE J"/>
    <property type="match status" value="1"/>
</dbReference>